<reference evidence="1 2" key="1">
    <citation type="submission" date="2015-08" db="EMBL/GenBank/DDBJ databases">
        <title>Next Generation Sequencing and Analysis of the Genome of Puccinia sorghi L Schw, the Causal Agent of Maize Common Rust.</title>
        <authorList>
            <person name="Rochi L."/>
            <person name="Burguener G."/>
            <person name="Darino M."/>
            <person name="Turjanski A."/>
            <person name="Kreff E."/>
            <person name="Dieguez M.J."/>
            <person name="Sacco F."/>
        </authorList>
    </citation>
    <scope>NUCLEOTIDE SEQUENCE [LARGE SCALE GENOMIC DNA]</scope>
    <source>
        <strain evidence="1 2">RO10H11247</strain>
    </source>
</reference>
<organism evidence="1 2">
    <name type="scientific">Puccinia sorghi</name>
    <dbReference type="NCBI Taxonomy" id="27349"/>
    <lineage>
        <taxon>Eukaryota</taxon>
        <taxon>Fungi</taxon>
        <taxon>Dikarya</taxon>
        <taxon>Basidiomycota</taxon>
        <taxon>Pucciniomycotina</taxon>
        <taxon>Pucciniomycetes</taxon>
        <taxon>Pucciniales</taxon>
        <taxon>Pucciniaceae</taxon>
        <taxon>Puccinia</taxon>
    </lineage>
</organism>
<dbReference type="VEuPathDB" id="FungiDB:VP01_1386g7"/>
<protein>
    <submittedName>
        <fullName evidence="1">Uncharacterized protein</fullName>
    </submittedName>
</protein>
<gene>
    <name evidence="1" type="ORF">VP01_1386g7</name>
</gene>
<evidence type="ECO:0000313" key="2">
    <source>
        <dbReference type="Proteomes" id="UP000037035"/>
    </source>
</evidence>
<keyword evidence="2" id="KW-1185">Reference proteome</keyword>
<sequence>MVRYSKQKLLITTLETSIMHEFVAMVLAMIVRGYIKEISNSEKETEEKEDMLDSTNVLLGNFNCNMQEIFLMQSKQYLRTPPQIEKAPLISEFLLSLHEEKQFKQKFHMARGSFLKLCEEVLMNVIFHIESPSPQQSVVQQIMVTIKH</sequence>
<dbReference type="EMBL" id="LAVV01004298">
    <property type="protein sequence ID" value="KNZ61544.1"/>
    <property type="molecule type" value="Genomic_DNA"/>
</dbReference>
<name>A0A0L6VLF8_9BASI</name>
<dbReference type="AlphaFoldDB" id="A0A0L6VLF8"/>
<dbReference type="Proteomes" id="UP000037035">
    <property type="component" value="Unassembled WGS sequence"/>
</dbReference>
<proteinExistence type="predicted"/>
<evidence type="ECO:0000313" key="1">
    <source>
        <dbReference type="EMBL" id="KNZ61544.1"/>
    </source>
</evidence>
<accession>A0A0L6VLF8</accession>
<comment type="caution">
    <text evidence="1">The sequence shown here is derived from an EMBL/GenBank/DDBJ whole genome shotgun (WGS) entry which is preliminary data.</text>
</comment>